<dbReference type="SUPFAM" id="SSF51735">
    <property type="entry name" value="NAD(P)-binding Rossmann-fold domains"/>
    <property type="match status" value="1"/>
</dbReference>
<dbReference type="UniPathway" id="UPA00193"/>
<dbReference type="GO" id="GO:0035999">
    <property type="term" value="P:tetrahydrofolate interconversion"/>
    <property type="evidence" value="ECO:0007669"/>
    <property type="project" value="UniProtKB-UniRule"/>
</dbReference>
<dbReference type="KEGG" id="wma:WM2015_1558"/>
<evidence type="ECO:0000256" key="9">
    <source>
        <dbReference type="ARBA" id="ARBA00023102"/>
    </source>
</evidence>
<evidence type="ECO:0000256" key="11">
    <source>
        <dbReference type="ARBA" id="ARBA00023268"/>
    </source>
</evidence>
<dbReference type="GO" id="GO:0009086">
    <property type="term" value="P:methionine biosynthetic process"/>
    <property type="evidence" value="ECO:0007669"/>
    <property type="project" value="UniProtKB-KW"/>
</dbReference>
<keyword evidence="11 12" id="KW-0511">Multifunctional enzyme</keyword>
<evidence type="ECO:0000256" key="12">
    <source>
        <dbReference type="HAMAP-Rule" id="MF_01576"/>
    </source>
</evidence>
<dbReference type="AlphaFoldDB" id="A0A0K0XW74"/>
<keyword evidence="4 12" id="KW-0028">Amino-acid biosynthesis</keyword>
<keyword evidence="8 12" id="KW-0560">Oxidoreductase</keyword>
<evidence type="ECO:0000256" key="2">
    <source>
        <dbReference type="ARBA" id="ARBA00011738"/>
    </source>
</evidence>
<dbReference type="OrthoDB" id="9803580at2"/>
<comment type="catalytic activity">
    <reaction evidence="12">
        <text>(6R)-5,10-methylene-5,6,7,8-tetrahydrofolate + NADP(+) = (6R)-5,10-methenyltetrahydrofolate + NADPH</text>
        <dbReference type="Rhea" id="RHEA:22812"/>
        <dbReference type="ChEBI" id="CHEBI:15636"/>
        <dbReference type="ChEBI" id="CHEBI:57455"/>
        <dbReference type="ChEBI" id="CHEBI:57783"/>
        <dbReference type="ChEBI" id="CHEBI:58349"/>
        <dbReference type="EC" id="1.5.1.5"/>
    </reaction>
</comment>
<comment type="pathway">
    <text evidence="1 12">One-carbon metabolism; tetrahydrofolate interconversion.</text>
</comment>
<dbReference type="EC" id="3.5.4.9" evidence="12"/>
<dbReference type="InterPro" id="IPR020631">
    <property type="entry name" value="THF_DH/CycHdrlase_NAD-bd_dom"/>
</dbReference>
<dbReference type="GO" id="GO:0005829">
    <property type="term" value="C:cytosol"/>
    <property type="evidence" value="ECO:0007669"/>
    <property type="project" value="TreeGrafter"/>
</dbReference>
<dbReference type="PANTHER" id="PTHR48099">
    <property type="entry name" value="C-1-TETRAHYDROFOLATE SYNTHASE, CYTOPLASMIC-RELATED"/>
    <property type="match status" value="1"/>
</dbReference>
<dbReference type="Pfam" id="PF02882">
    <property type="entry name" value="THF_DHG_CYH_C"/>
    <property type="match status" value="1"/>
</dbReference>
<protein>
    <recommendedName>
        <fullName evidence="12">Bifunctional protein FolD</fullName>
    </recommendedName>
    <domain>
        <recommendedName>
            <fullName evidence="12">Methylenetetrahydrofolate dehydrogenase</fullName>
            <ecNumber evidence="12">1.5.1.5</ecNumber>
        </recommendedName>
    </domain>
    <domain>
        <recommendedName>
            <fullName evidence="12">Methenyltetrahydrofolate cyclohydrolase</fullName>
            <ecNumber evidence="12">3.5.4.9</ecNumber>
        </recommendedName>
    </domain>
</protein>
<dbReference type="Gene3D" id="3.40.50.720">
    <property type="entry name" value="NAD(P)-binding Rossmann-like Domain"/>
    <property type="match status" value="1"/>
</dbReference>
<dbReference type="HAMAP" id="MF_01576">
    <property type="entry name" value="THF_DHG_CYH"/>
    <property type="match status" value="1"/>
</dbReference>
<dbReference type="InterPro" id="IPR020630">
    <property type="entry name" value="THF_DH/CycHdrlase_cat_dom"/>
</dbReference>
<evidence type="ECO:0000256" key="1">
    <source>
        <dbReference type="ARBA" id="ARBA00004777"/>
    </source>
</evidence>
<feature type="domain" description="Tetrahydrofolate dehydrogenase/cyclohydrolase catalytic" evidence="13">
    <location>
        <begin position="28"/>
        <end position="143"/>
    </location>
</feature>
<feature type="domain" description="Tetrahydrofolate dehydrogenase/cyclohydrolase NAD(P)-binding" evidence="14">
    <location>
        <begin position="162"/>
        <end position="301"/>
    </location>
</feature>
<evidence type="ECO:0000256" key="3">
    <source>
        <dbReference type="ARBA" id="ARBA00022563"/>
    </source>
</evidence>
<evidence type="ECO:0000256" key="8">
    <source>
        <dbReference type="ARBA" id="ARBA00023002"/>
    </source>
</evidence>
<dbReference type="GO" id="GO:0004477">
    <property type="term" value="F:methenyltetrahydrofolate cyclohydrolase activity"/>
    <property type="evidence" value="ECO:0007669"/>
    <property type="project" value="UniProtKB-UniRule"/>
</dbReference>
<accession>A0A0K0XW74</accession>
<proteinExistence type="inferred from homology"/>
<dbReference type="Proteomes" id="UP000066624">
    <property type="component" value="Chromosome"/>
</dbReference>
<keyword evidence="6 12" id="KW-0378">Hydrolase</keyword>
<sequence>MGSVDWLSILTANRYNVAPVNSSNAKILDGRDVADRLIANVRSAVDAHCSRGGRSPGLAVVLVGDDPASEVYVASKIRACERAGIRSTSHRMAHGVGRGELLALIDELNESSDIDGILVQLPLPGHLDERLMTERIHPDKDVDGFHPVNMGRLALRNPGLRPCTPRGVMTLLHANGIDAKGMDALVVGASNIVGRPLALELLLAGATVNVAHRFTRDLERHVRAANLLCVAVGKPDLIDPEWITPGTIVVDIGIIRKPEGGVRGDLDFDAAAERAAWITPVPGGVGPMTVATLMQNTAEAAGLVVKAP</sequence>
<evidence type="ECO:0000259" key="14">
    <source>
        <dbReference type="Pfam" id="PF02882"/>
    </source>
</evidence>
<dbReference type="GO" id="GO:0004488">
    <property type="term" value="F:methylenetetrahydrofolate dehydrogenase (NADP+) activity"/>
    <property type="evidence" value="ECO:0007669"/>
    <property type="project" value="UniProtKB-UniRule"/>
</dbReference>
<dbReference type="InterPro" id="IPR000672">
    <property type="entry name" value="THF_DH/CycHdrlase"/>
</dbReference>
<keyword evidence="3 12" id="KW-0554">One-carbon metabolism</keyword>
<dbReference type="STRING" id="1579979.WM2015_1558"/>
<dbReference type="InterPro" id="IPR046346">
    <property type="entry name" value="Aminoacid_DH-like_N_sf"/>
</dbReference>
<dbReference type="GO" id="GO:0000105">
    <property type="term" value="P:L-histidine biosynthetic process"/>
    <property type="evidence" value="ECO:0007669"/>
    <property type="project" value="UniProtKB-KW"/>
</dbReference>
<dbReference type="Gene3D" id="3.40.50.10860">
    <property type="entry name" value="Leucine Dehydrogenase, chain A, domain 1"/>
    <property type="match status" value="1"/>
</dbReference>
<organism evidence="15 16">
    <name type="scientific">Wenzhouxiangella marina</name>
    <dbReference type="NCBI Taxonomy" id="1579979"/>
    <lineage>
        <taxon>Bacteria</taxon>
        <taxon>Pseudomonadati</taxon>
        <taxon>Pseudomonadota</taxon>
        <taxon>Gammaproteobacteria</taxon>
        <taxon>Chromatiales</taxon>
        <taxon>Wenzhouxiangellaceae</taxon>
        <taxon>Wenzhouxiangella</taxon>
    </lineage>
</organism>
<evidence type="ECO:0000256" key="10">
    <source>
        <dbReference type="ARBA" id="ARBA00023167"/>
    </source>
</evidence>
<name>A0A0K0XW74_9GAMM</name>
<comment type="catalytic activity">
    <reaction evidence="12">
        <text>(6R)-5,10-methenyltetrahydrofolate + H2O = (6R)-10-formyltetrahydrofolate + H(+)</text>
        <dbReference type="Rhea" id="RHEA:23700"/>
        <dbReference type="ChEBI" id="CHEBI:15377"/>
        <dbReference type="ChEBI" id="CHEBI:15378"/>
        <dbReference type="ChEBI" id="CHEBI:57455"/>
        <dbReference type="ChEBI" id="CHEBI:195366"/>
        <dbReference type="EC" id="3.5.4.9"/>
    </reaction>
</comment>
<evidence type="ECO:0000259" key="13">
    <source>
        <dbReference type="Pfam" id="PF00763"/>
    </source>
</evidence>
<dbReference type="Pfam" id="PF00763">
    <property type="entry name" value="THF_DHG_CYH"/>
    <property type="match status" value="1"/>
</dbReference>
<evidence type="ECO:0000256" key="6">
    <source>
        <dbReference type="ARBA" id="ARBA00022801"/>
    </source>
</evidence>
<dbReference type="EMBL" id="CP012154">
    <property type="protein sequence ID" value="AKS41928.1"/>
    <property type="molecule type" value="Genomic_DNA"/>
</dbReference>
<gene>
    <name evidence="12" type="primary">folD</name>
    <name evidence="15" type="ORF">WM2015_1558</name>
</gene>
<comment type="similarity">
    <text evidence="12">Belongs to the tetrahydrofolate dehydrogenase/cyclohydrolase family.</text>
</comment>
<evidence type="ECO:0000313" key="16">
    <source>
        <dbReference type="Proteomes" id="UP000066624"/>
    </source>
</evidence>
<feature type="binding site" evidence="12">
    <location>
        <begin position="188"/>
        <end position="190"/>
    </location>
    <ligand>
        <name>NADP(+)</name>
        <dbReference type="ChEBI" id="CHEBI:58349"/>
    </ligand>
</feature>
<dbReference type="PATRIC" id="fig|1579979.3.peg.1598"/>
<dbReference type="EC" id="1.5.1.5" evidence="12"/>
<reference evidence="16" key="1">
    <citation type="submission" date="2015-07" db="EMBL/GenBank/DDBJ databases">
        <authorList>
            <person name="Kim K.M."/>
        </authorList>
    </citation>
    <scope>NUCLEOTIDE SEQUENCE [LARGE SCALE GENOMIC DNA]</scope>
    <source>
        <strain evidence="16">KCTC 42284</strain>
    </source>
</reference>
<keyword evidence="16" id="KW-1185">Reference proteome</keyword>
<comment type="caution">
    <text evidence="12">Lacks conserved residue(s) required for the propagation of feature annotation.</text>
</comment>
<keyword evidence="10 12" id="KW-0486">Methionine biosynthesis</keyword>
<comment type="subunit">
    <text evidence="2 12">Homodimer.</text>
</comment>
<dbReference type="InterPro" id="IPR036291">
    <property type="entry name" value="NAD(P)-bd_dom_sf"/>
</dbReference>
<evidence type="ECO:0000256" key="5">
    <source>
        <dbReference type="ARBA" id="ARBA00022755"/>
    </source>
</evidence>
<comment type="function">
    <text evidence="12">Catalyzes the oxidation of 5,10-methylenetetrahydrofolate to 5,10-methenyltetrahydrofolate and then the hydrolysis of 5,10-methenyltetrahydrofolate to 10-formyltetrahydrofolate.</text>
</comment>
<dbReference type="GO" id="GO:0006164">
    <property type="term" value="P:purine nucleotide biosynthetic process"/>
    <property type="evidence" value="ECO:0007669"/>
    <property type="project" value="UniProtKB-KW"/>
</dbReference>
<dbReference type="PANTHER" id="PTHR48099:SF5">
    <property type="entry name" value="C-1-TETRAHYDROFOLATE SYNTHASE, CYTOPLASMIC"/>
    <property type="match status" value="1"/>
</dbReference>
<keyword evidence="7 12" id="KW-0521">NADP</keyword>
<dbReference type="NCBIfam" id="NF008058">
    <property type="entry name" value="PRK10792.1"/>
    <property type="match status" value="1"/>
</dbReference>
<dbReference type="PRINTS" id="PR00085">
    <property type="entry name" value="THFDHDRGNASE"/>
</dbReference>
<dbReference type="PROSITE" id="PS00767">
    <property type="entry name" value="THF_DHG_CYH_2"/>
    <property type="match status" value="1"/>
</dbReference>
<evidence type="ECO:0000256" key="7">
    <source>
        <dbReference type="ARBA" id="ARBA00022857"/>
    </source>
</evidence>
<keyword evidence="5 12" id="KW-0658">Purine biosynthesis</keyword>
<dbReference type="FunFam" id="3.40.50.10860:FF:000005">
    <property type="entry name" value="C-1-tetrahydrofolate synthase, cytoplasmic, putative"/>
    <property type="match status" value="1"/>
</dbReference>
<feature type="binding site" evidence="12">
    <location>
        <position position="254"/>
    </location>
    <ligand>
        <name>NADP(+)</name>
        <dbReference type="ChEBI" id="CHEBI:58349"/>
    </ligand>
</feature>
<dbReference type="FunFam" id="3.40.50.720:FF:000006">
    <property type="entry name" value="Bifunctional protein FolD"/>
    <property type="match status" value="1"/>
</dbReference>
<evidence type="ECO:0000256" key="4">
    <source>
        <dbReference type="ARBA" id="ARBA00022605"/>
    </source>
</evidence>
<dbReference type="SUPFAM" id="SSF53223">
    <property type="entry name" value="Aminoacid dehydrogenase-like, N-terminal domain"/>
    <property type="match status" value="1"/>
</dbReference>
<dbReference type="InterPro" id="IPR020867">
    <property type="entry name" value="THF_DH/CycHdrlase_CS"/>
</dbReference>
<keyword evidence="9 12" id="KW-0368">Histidine biosynthesis</keyword>
<dbReference type="CDD" id="cd01080">
    <property type="entry name" value="NAD_bind_m-THF_DH_Cyclohyd"/>
    <property type="match status" value="1"/>
</dbReference>
<evidence type="ECO:0000313" key="15">
    <source>
        <dbReference type="EMBL" id="AKS41928.1"/>
    </source>
</evidence>